<evidence type="ECO:0000313" key="2">
    <source>
        <dbReference type="EMBL" id="EYE94304.1"/>
    </source>
</evidence>
<dbReference type="OrthoDB" id="5404599at2759"/>
<protein>
    <submittedName>
        <fullName evidence="2">Kinase-like protein</fullName>
    </submittedName>
</protein>
<evidence type="ECO:0000313" key="3">
    <source>
        <dbReference type="Proteomes" id="UP000019804"/>
    </source>
</evidence>
<dbReference type="InterPro" id="IPR011009">
    <property type="entry name" value="Kinase-like_dom_sf"/>
</dbReference>
<dbReference type="PANTHER" id="PTHR21310">
    <property type="entry name" value="AMINOGLYCOSIDE PHOSPHOTRANSFERASE-RELATED-RELATED"/>
    <property type="match status" value="1"/>
</dbReference>
<dbReference type="GeneID" id="63697314"/>
<keyword evidence="2" id="KW-0808">Transferase</keyword>
<keyword evidence="3" id="KW-1185">Reference proteome</keyword>
<dbReference type="AlphaFoldDB" id="A0A017SCD5"/>
<dbReference type="RefSeq" id="XP_040637992.1">
    <property type="nucleotide sequence ID" value="XM_040782190.1"/>
</dbReference>
<accession>A0A017SCD5</accession>
<dbReference type="SUPFAM" id="SSF56112">
    <property type="entry name" value="Protein kinase-like (PK-like)"/>
    <property type="match status" value="1"/>
</dbReference>
<dbReference type="InterPro" id="IPR002575">
    <property type="entry name" value="Aminoglycoside_PTrfase"/>
</dbReference>
<dbReference type="Pfam" id="PF01636">
    <property type="entry name" value="APH"/>
    <property type="match status" value="1"/>
</dbReference>
<dbReference type="EMBL" id="KK088427">
    <property type="protein sequence ID" value="EYE94304.1"/>
    <property type="molecule type" value="Genomic_DNA"/>
</dbReference>
<evidence type="ECO:0000259" key="1">
    <source>
        <dbReference type="Pfam" id="PF01636"/>
    </source>
</evidence>
<sequence>MAPIPTSASFKNHRAPTLPSPAEIRALNIATNKPSATSFNCPPPVLIPPLGLAVKYGADVTILEAETQVMIREKLQGRIPVPEVFGWEEDGEQGFLYMELVEGDTLMKRWSGLSEDEIRSICGELRGTMELVRRLEQSDGPYIGSLNNQPLKDLFLIHHPSLKGPYFGPNAIDQFQETCGLWTTNTNQTPIVFTHNDLLPPNILISAGPNPKVTAIINWAQAGWYPAYWEYCKARYIRVNPGYFSDAAIAEWRTKYLPLIVDAVDEEEGYHPWLYFALSKRP</sequence>
<reference evidence="3" key="1">
    <citation type="journal article" date="2014" name="Nat. Commun.">
        <title>Genomic adaptations of the halophilic Dead Sea filamentous fungus Eurotium rubrum.</title>
        <authorList>
            <person name="Kis-Papo T."/>
            <person name="Weig A.R."/>
            <person name="Riley R."/>
            <person name="Persoh D."/>
            <person name="Salamov A."/>
            <person name="Sun H."/>
            <person name="Lipzen A."/>
            <person name="Wasser S.P."/>
            <person name="Rambold G."/>
            <person name="Grigoriev I.V."/>
            <person name="Nevo E."/>
        </authorList>
    </citation>
    <scope>NUCLEOTIDE SEQUENCE [LARGE SCALE GENOMIC DNA]</scope>
    <source>
        <strain evidence="3">CBS 135680</strain>
    </source>
</reference>
<name>A0A017SCD5_ASPRC</name>
<proteinExistence type="predicted"/>
<dbReference type="GO" id="GO:0016301">
    <property type="term" value="F:kinase activity"/>
    <property type="evidence" value="ECO:0007669"/>
    <property type="project" value="UniProtKB-KW"/>
</dbReference>
<organism evidence="2 3">
    <name type="scientific">Aspergillus ruber (strain CBS 135680)</name>
    <dbReference type="NCBI Taxonomy" id="1388766"/>
    <lineage>
        <taxon>Eukaryota</taxon>
        <taxon>Fungi</taxon>
        <taxon>Dikarya</taxon>
        <taxon>Ascomycota</taxon>
        <taxon>Pezizomycotina</taxon>
        <taxon>Eurotiomycetes</taxon>
        <taxon>Eurotiomycetidae</taxon>
        <taxon>Eurotiales</taxon>
        <taxon>Aspergillaceae</taxon>
        <taxon>Aspergillus</taxon>
        <taxon>Aspergillus subgen. Aspergillus</taxon>
    </lineage>
</organism>
<feature type="domain" description="Aminoglycoside phosphotransferase" evidence="1">
    <location>
        <begin position="71"/>
        <end position="232"/>
    </location>
</feature>
<dbReference type="CDD" id="cd05120">
    <property type="entry name" value="APH_ChoK_like"/>
    <property type="match status" value="1"/>
</dbReference>
<keyword evidence="2" id="KW-0418">Kinase</keyword>
<dbReference type="HOGENOM" id="CLU_021768_0_1_1"/>
<gene>
    <name evidence="2" type="ORF">EURHEDRAFT_413527</name>
</gene>
<dbReference type="InterPro" id="IPR051678">
    <property type="entry name" value="AGP_Transferase"/>
</dbReference>
<dbReference type="Proteomes" id="UP000019804">
    <property type="component" value="Unassembled WGS sequence"/>
</dbReference>
<dbReference type="PANTHER" id="PTHR21310:SF54">
    <property type="entry name" value="AMINOGLYCOSIDE PHOSPHOTRANSFERASE DOMAIN-CONTAINING PROTEIN"/>
    <property type="match status" value="1"/>
</dbReference>